<evidence type="ECO:0000313" key="1">
    <source>
        <dbReference type="EMBL" id="MST57269.1"/>
    </source>
</evidence>
<gene>
    <name evidence="1" type="ORF">FYJ59_03240</name>
</gene>
<reference evidence="1 2" key="1">
    <citation type="submission" date="2019-08" db="EMBL/GenBank/DDBJ databases">
        <title>In-depth cultivation of the pig gut microbiome towards novel bacterial diversity and tailored functional studies.</title>
        <authorList>
            <person name="Wylensek D."/>
            <person name="Hitch T.C.A."/>
            <person name="Clavel T."/>
        </authorList>
    </citation>
    <scope>NUCLEOTIDE SEQUENCE [LARGE SCALE GENOMIC DNA]</scope>
    <source>
        <strain evidence="1 2">WCA3-601-WT-6H</strain>
    </source>
</reference>
<evidence type="ECO:0000313" key="2">
    <source>
        <dbReference type="Proteomes" id="UP000476055"/>
    </source>
</evidence>
<dbReference type="AlphaFoldDB" id="A0A6L5YGC0"/>
<sequence length="94" mass="10886">MTENEAIARIIDHFDVHHHDNRPHPLLDEAVGMAIKALEEVQQYRQIGTVEECREAVDKQTAISIELIEGKYFCPKCHNLMPYPGYCGCWQKVY</sequence>
<organism evidence="1 2">
    <name type="scientific">Waltera intestinalis</name>
    <dbReference type="NCBI Taxonomy" id="2606635"/>
    <lineage>
        <taxon>Bacteria</taxon>
        <taxon>Bacillati</taxon>
        <taxon>Bacillota</taxon>
        <taxon>Clostridia</taxon>
        <taxon>Lachnospirales</taxon>
        <taxon>Lachnospiraceae</taxon>
        <taxon>Waltera</taxon>
    </lineage>
</organism>
<dbReference type="EMBL" id="VUMU01000002">
    <property type="protein sequence ID" value="MST57269.1"/>
    <property type="molecule type" value="Genomic_DNA"/>
</dbReference>
<proteinExistence type="predicted"/>
<comment type="caution">
    <text evidence="1">The sequence shown here is derived from an EMBL/GenBank/DDBJ whole genome shotgun (WGS) entry which is preliminary data.</text>
</comment>
<dbReference type="RefSeq" id="WP_154495235.1">
    <property type="nucleotide sequence ID" value="NZ_VUMU01000002.1"/>
</dbReference>
<accession>A0A6L5YGC0</accession>
<dbReference type="Proteomes" id="UP000476055">
    <property type="component" value="Unassembled WGS sequence"/>
</dbReference>
<name>A0A6L5YGC0_9FIRM</name>
<protein>
    <submittedName>
        <fullName evidence="1">Uncharacterized protein</fullName>
    </submittedName>
</protein>
<keyword evidence="2" id="KW-1185">Reference proteome</keyword>